<reference evidence="1" key="1">
    <citation type="submission" date="2022-03" db="EMBL/GenBank/DDBJ databases">
        <authorList>
            <person name="Lindestad O."/>
        </authorList>
    </citation>
    <scope>NUCLEOTIDE SEQUENCE</scope>
</reference>
<dbReference type="GO" id="GO:0005829">
    <property type="term" value="C:cytosol"/>
    <property type="evidence" value="ECO:0007669"/>
    <property type="project" value="TreeGrafter"/>
</dbReference>
<dbReference type="GO" id="GO:0005634">
    <property type="term" value="C:nucleus"/>
    <property type="evidence" value="ECO:0007669"/>
    <property type="project" value="TreeGrafter"/>
</dbReference>
<dbReference type="OrthoDB" id="275583at2759"/>
<dbReference type="AlphaFoldDB" id="A0A8S4QR12"/>
<dbReference type="GO" id="GO:0005524">
    <property type="term" value="F:ATP binding"/>
    <property type="evidence" value="ECO:0007669"/>
    <property type="project" value="InterPro"/>
</dbReference>
<dbReference type="InterPro" id="IPR043129">
    <property type="entry name" value="ATPase_NBD"/>
</dbReference>
<dbReference type="GO" id="GO:0004594">
    <property type="term" value="F:pantothenate kinase activity"/>
    <property type="evidence" value="ECO:0007669"/>
    <property type="project" value="TreeGrafter"/>
</dbReference>
<dbReference type="EMBL" id="CAKXAJ010018593">
    <property type="protein sequence ID" value="CAH2217809.1"/>
    <property type="molecule type" value="Genomic_DNA"/>
</dbReference>
<sequence length="212" mass="23190">MENVTIRGRRGTLHFIRFPTSEVGAFLQLARSKGMATLVNTIYATGGGAYKFEVDFIKEVNMNLSKLDELDALIAGVLFVDSMNPQECYYWEPPESITNEDTPPYLEASLSQYVRKPFDFSNPYPFLLVNIGSGVSMLVVNAPNDYYRVSGTSLGGGTFLGLCCLLAGCSSFEEAIALAAAGDNTTVDKLVRDIYGGDYERFGLRGDLVASR</sequence>
<accession>A0A8S4QR12</accession>
<evidence type="ECO:0000313" key="1">
    <source>
        <dbReference type="EMBL" id="CAH2217809.1"/>
    </source>
</evidence>
<name>A0A8S4QR12_9NEOP</name>
<proteinExistence type="predicted"/>
<evidence type="ECO:0000313" key="2">
    <source>
        <dbReference type="Proteomes" id="UP000838756"/>
    </source>
</evidence>
<dbReference type="PANTHER" id="PTHR12280">
    <property type="entry name" value="PANTOTHENATE KINASE"/>
    <property type="match status" value="1"/>
</dbReference>
<dbReference type="SUPFAM" id="SSF53067">
    <property type="entry name" value="Actin-like ATPase domain"/>
    <property type="match status" value="2"/>
</dbReference>
<dbReference type="Proteomes" id="UP000838756">
    <property type="component" value="Unassembled WGS sequence"/>
</dbReference>
<keyword evidence="2" id="KW-1185">Reference proteome</keyword>
<organism evidence="1 2">
    <name type="scientific">Pararge aegeria aegeria</name>
    <dbReference type="NCBI Taxonomy" id="348720"/>
    <lineage>
        <taxon>Eukaryota</taxon>
        <taxon>Metazoa</taxon>
        <taxon>Ecdysozoa</taxon>
        <taxon>Arthropoda</taxon>
        <taxon>Hexapoda</taxon>
        <taxon>Insecta</taxon>
        <taxon>Pterygota</taxon>
        <taxon>Neoptera</taxon>
        <taxon>Endopterygota</taxon>
        <taxon>Lepidoptera</taxon>
        <taxon>Glossata</taxon>
        <taxon>Ditrysia</taxon>
        <taxon>Papilionoidea</taxon>
        <taxon>Nymphalidae</taxon>
        <taxon>Satyrinae</taxon>
        <taxon>Satyrini</taxon>
        <taxon>Parargina</taxon>
        <taxon>Pararge</taxon>
    </lineage>
</organism>
<dbReference type="Gene3D" id="3.30.420.510">
    <property type="match status" value="1"/>
</dbReference>
<gene>
    <name evidence="1" type="primary">jg18824</name>
    <name evidence="1" type="ORF">PAEG_LOCUS5690</name>
</gene>
<comment type="caution">
    <text evidence="1">The sequence shown here is derived from an EMBL/GenBank/DDBJ whole genome shotgun (WGS) entry which is preliminary data.</text>
</comment>
<dbReference type="InterPro" id="IPR004567">
    <property type="entry name" value="Type_II_PanK"/>
</dbReference>
<dbReference type="Gene3D" id="3.30.420.40">
    <property type="match status" value="1"/>
</dbReference>
<dbReference type="Pfam" id="PF03630">
    <property type="entry name" value="Fumble"/>
    <property type="match status" value="1"/>
</dbReference>
<dbReference type="GO" id="GO:0015937">
    <property type="term" value="P:coenzyme A biosynthetic process"/>
    <property type="evidence" value="ECO:0007669"/>
    <property type="project" value="InterPro"/>
</dbReference>
<dbReference type="PANTHER" id="PTHR12280:SF30">
    <property type="entry name" value="FUMBLE"/>
    <property type="match status" value="1"/>
</dbReference>
<protein>
    <submittedName>
        <fullName evidence="1">Jg18824 protein</fullName>
    </submittedName>
</protein>